<dbReference type="PANTHER" id="PTHR37171:SF1">
    <property type="entry name" value="SERINE_THREONINE-PROTEIN KINASE YRZF-RELATED"/>
    <property type="match status" value="1"/>
</dbReference>
<reference evidence="2" key="1">
    <citation type="submission" date="2022-10" db="EMBL/GenBank/DDBJ databases">
        <title>Tapping the CABI collections for fungal endophytes: first genome assemblies for Collariella, Neodidymelliopsis, Ascochyta clinopodiicola, Didymella pomorum, Didymosphaeria variabile, Neocosmospora piperis and Neocucurbitaria cava.</title>
        <authorList>
            <person name="Hill R."/>
        </authorList>
    </citation>
    <scope>NUCLEOTIDE SEQUENCE</scope>
    <source>
        <strain evidence="2">IMI 366586</strain>
    </source>
</reference>
<dbReference type="Proteomes" id="UP001140502">
    <property type="component" value="Unassembled WGS sequence"/>
</dbReference>
<evidence type="ECO:0000313" key="2">
    <source>
        <dbReference type="EMBL" id="KAJ4312111.1"/>
    </source>
</evidence>
<proteinExistence type="predicted"/>
<feature type="compositionally biased region" description="Basic residues" evidence="1">
    <location>
        <begin position="672"/>
        <end position="684"/>
    </location>
</feature>
<organism evidence="2 3">
    <name type="scientific">Fusarium piperis</name>
    <dbReference type="NCBI Taxonomy" id="1435070"/>
    <lineage>
        <taxon>Eukaryota</taxon>
        <taxon>Fungi</taxon>
        <taxon>Dikarya</taxon>
        <taxon>Ascomycota</taxon>
        <taxon>Pezizomycotina</taxon>
        <taxon>Sordariomycetes</taxon>
        <taxon>Hypocreomycetidae</taxon>
        <taxon>Hypocreales</taxon>
        <taxon>Nectriaceae</taxon>
        <taxon>Fusarium</taxon>
        <taxon>Fusarium solani species complex</taxon>
    </lineage>
</organism>
<dbReference type="AlphaFoldDB" id="A0A9W9BH13"/>
<feature type="region of interest" description="Disordered" evidence="1">
    <location>
        <begin position="15"/>
        <end position="38"/>
    </location>
</feature>
<protein>
    <submittedName>
        <fullName evidence="2">Uncharacterized protein</fullName>
    </submittedName>
</protein>
<dbReference type="EMBL" id="JAPEUR010000304">
    <property type="protein sequence ID" value="KAJ4312111.1"/>
    <property type="molecule type" value="Genomic_DNA"/>
</dbReference>
<feature type="region of interest" description="Disordered" evidence="1">
    <location>
        <begin position="672"/>
        <end position="701"/>
    </location>
</feature>
<feature type="compositionally biased region" description="Low complexity" evidence="1">
    <location>
        <begin position="418"/>
        <end position="436"/>
    </location>
</feature>
<sequence>MSDLSDEVLRLRRQLDESKAREQETAAREQETAAREQETAARLQETAARLQAERRKNQMTTLEEYLHNCHFNLYQKLRIADKSKLTTGYTKVDNRYYPKFLRPWIDFPSTRQHHFEATKTACEQRRLFHPEISTTDMGTTIDHEEAGNENAVDYFETLAVEHPVRRILRHLWEEEEMRKEYQCKQLRFCKNLRDFTQLSNADLAPEEDLSDRRPEQPCQTGPNKRVATEKRVKPLTKPDGAGVRMHLGGGESLAFVFDYKAAHKVPLEYLKPAIARETLFMEVIERLNSDTNTTDTKLWEQEKAEELIAMALTQVFDYMVRYGVKYGYIAAGKSLLLLFVDFADLQTLYCHPCVPDEDVGAWTDDKASYTAVAQLASFCLLSLQSEALKGSQHEVLWGRAKTTLKTWKNLYDDETQDADSPSTSSQPSTSASQQTQGSEYVPEDEMSESALTRQYCTQACLLGLKRGQNLDDSCPNVLSHSTAEGSSRHAIDADNFTRLVGEQLRQNPYRNCEALDGWGKSGATGVLFKLELAPYGYTFVGKGSLPGCNELLAHESFIYARLEKLQGEVVPVHLGLVQLDWGYILPGAVRVHHMMLMSWGGETVNRETKGPVATNLPAEVQRSSRDIWAEGVNHGDERDANRLWNDERHRVMIIDFDHAALVRLKNKHLSKVLPGKKKRERSRSRTSPGATTGHNGIPIER</sequence>
<feature type="region of interest" description="Disordered" evidence="1">
    <location>
        <begin position="413"/>
        <end position="444"/>
    </location>
</feature>
<dbReference type="PANTHER" id="PTHR37171">
    <property type="entry name" value="SERINE/THREONINE-PROTEIN KINASE YRZF-RELATED"/>
    <property type="match status" value="1"/>
</dbReference>
<feature type="region of interest" description="Disordered" evidence="1">
    <location>
        <begin position="203"/>
        <end position="240"/>
    </location>
</feature>
<keyword evidence="3" id="KW-1185">Reference proteome</keyword>
<dbReference type="OrthoDB" id="411394at2759"/>
<dbReference type="InterPro" id="IPR052396">
    <property type="entry name" value="Meiotic_Drive_Suppr_Kinase"/>
</dbReference>
<evidence type="ECO:0000313" key="3">
    <source>
        <dbReference type="Proteomes" id="UP001140502"/>
    </source>
</evidence>
<evidence type="ECO:0000256" key="1">
    <source>
        <dbReference type="SAM" id="MobiDB-lite"/>
    </source>
</evidence>
<gene>
    <name evidence="2" type="ORF">N0V84_010089</name>
</gene>
<accession>A0A9W9BH13</accession>
<name>A0A9W9BH13_9HYPO</name>
<comment type="caution">
    <text evidence="2">The sequence shown here is derived from an EMBL/GenBank/DDBJ whole genome shotgun (WGS) entry which is preliminary data.</text>
</comment>